<keyword evidence="3" id="KW-1185">Reference proteome</keyword>
<dbReference type="EMBL" id="JAUSVK010000001">
    <property type="protein sequence ID" value="MDQ0394617.1"/>
    <property type="molecule type" value="Genomic_DNA"/>
</dbReference>
<protein>
    <submittedName>
        <fullName evidence="2">Uncharacterized protein</fullName>
    </submittedName>
</protein>
<accession>A0ABU0FJ26</accession>
<evidence type="ECO:0000256" key="1">
    <source>
        <dbReference type="SAM" id="SignalP"/>
    </source>
</evidence>
<proteinExistence type="predicted"/>
<reference evidence="2 3" key="1">
    <citation type="submission" date="2023-07" db="EMBL/GenBank/DDBJ databases">
        <title>Genomic Encyclopedia of Type Strains, Phase IV (KMG-IV): sequencing the most valuable type-strain genomes for metagenomic binning, comparative biology and taxonomic classification.</title>
        <authorList>
            <person name="Goeker M."/>
        </authorList>
    </citation>
    <scope>NUCLEOTIDE SEQUENCE [LARGE SCALE GENOMIC DNA]</scope>
    <source>
        <strain evidence="2 3">DSM 5896</strain>
    </source>
</reference>
<sequence>MKRIVFSLFLALISASPAAAFGSHAGMGGGHLGGHAGGPIMRVHPGGSMGGAEANATQAMHHPIRHDHRRRFWFSADNEGMSSNGLVPASDCRRLRQHMHWRKVCTQP</sequence>
<name>A0ABU0FJ26_9HYPH</name>
<evidence type="ECO:0000313" key="3">
    <source>
        <dbReference type="Proteomes" id="UP001237448"/>
    </source>
</evidence>
<comment type="caution">
    <text evidence="2">The sequence shown here is derived from an EMBL/GenBank/DDBJ whole genome shotgun (WGS) entry which is preliminary data.</text>
</comment>
<organism evidence="2 3">
    <name type="scientific">Labrys monachus</name>
    <dbReference type="NCBI Taxonomy" id="217067"/>
    <lineage>
        <taxon>Bacteria</taxon>
        <taxon>Pseudomonadati</taxon>
        <taxon>Pseudomonadota</taxon>
        <taxon>Alphaproteobacteria</taxon>
        <taxon>Hyphomicrobiales</taxon>
        <taxon>Xanthobacteraceae</taxon>
        <taxon>Labrys</taxon>
    </lineage>
</organism>
<dbReference type="RefSeq" id="WP_307432034.1">
    <property type="nucleotide sequence ID" value="NZ_JAUSVK010000001.1"/>
</dbReference>
<evidence type="ECO:0000313" key="2">
    <source>
        <dbReference type="EMBL" id="MDQ0394617.1"/>
    </source>
</evidence>
<keyword evidence="1" id="KW-0732">Signal</keyword>
<feature type="chain" id="PRO_5046116936" evidence="1">
    <location>
        <begin position="21"/>
        <end position="108"/>
    </location>
</feature>
<dbReference type="Proteomes" id="UP001237448">
    <property type="component" value="Unassembled WGS sequence"/>
</dbReference>
<gene>
    <name evidence="2" type="ORF">J3R73_004409</name>
</gene>
<feature type="signal peptide" evidence="1">
    <location>
        <begin position="1"/>
        <end position="20"/>
    </location>
</feature>